<comment type="caution">
    <text evidence="3">The sequence shown here is derived from an EMBL/GenBank/DDBJ whole genome shotgun (WGS) entry which is preliminary data.</text>
</comment>
<dbReference type="Gene3D" id="3.40.220.10">
    <property type="entry name" value="Leucine Aminopeptidase, subunit E, domain 1"/>
    <property type="match status" value="1"/>
</dbReference>
<dbReference type="CDD" id="cd02908">
    <property type="entry name" value="Macro_OAADPr_deacetylase"/>
    <property type="match status" value="1"/>
</dbReference>
<dbReference type="PANTHER" id="PTHR11106">
    <property type="entry name" value="GANGLIOSIDE INDUCED DIFFERENTIATION ASSOCIATED PROTEIN 2-RELATED"/>
    <property type="match status" value="1"/>
</dbReference>
<evidence type="ECO:0000259" key="2">
    <source>
        <dbReference type="PROSITE" id="PS51154"/>
    </source>
</evidence>
<reference evidence="3 4" key="1">
    <citation type="journal article" date="2018" name="PLoS ONE">
        <title>The draft genome of Kipferlia bialata reveals reductive genome evolution in fornicate parasites.</title>
        <authorList>
            <person name="Tanifuji G."/>
            <person name="Takabayashi S."/>
            <person name="Kume K."/>
            <person name="Takagi M."/>
            <person name="Nakayama T."/>
            <person name="Kamikawa R."/>
            <person name="Inagaki Y."/>
            <person name="Hashimoto T."/>
        </authorList>
    </citation>
    <scope>NUCLEOTIDE SEQUENCE [LARGE SCALE GENOMIC DNA]</scope>
    <source>
        <strain evidence="3">NY0173</strain>
    </source>
</reference>
<sequence>APSTVRDELAALLTTHIQEEGVVETASDIDPSDILVASEVPESEAERASRLEEVEREEEKSDADSDFVPEAEAEGEGEGEGEGEEEIEGEGETVSEEEREEVEESAPQPRKTRSSSQYYTLEDMIRWDTYRHVFNIPAVESDRQPNPDINRKARPRVCIHQGNICALEMDAIVNAANSGLYAGGGVCGAIFSAAGRRVLQQACDKVSPCPAGEARMTPGFNLPVKHVIHAVGPMGSGDAILEGAYRSSLDLCLEHGLRSIAFPCISTGIFGFPNERAAHIASATVRDFLDTHPDSMDCVTFCIFGDRDLQIYKEVLGVYFP</sequence>
<dbReference type="PROSITE" id="PS51154">
    <property type="entry name" value="MACRO"/>
    <property type="match status" value="1"/>
</dbReference>
<gene>
    <name evidence="3" type="ORF">KIPB_009009</name>
</gene>
<dbReference type="Pfam" id="PF01661">
    <property type="entry name" value="Macro"/>
    <property type="match status" value="1"/>
</dbReference>
<accession>A0A9K3D1L5</accession>
<organism evidence="3 4">
    <name type="scientific">Kipferlia bialata</name>
    <dbReference type="NCBI Taxonomy" id="797122"/>
    <lineage>
        <taxon>Eukaryota</taxon>
        <taxon>Metamonada</taxon>
        <taxon>Carpediemonas-like organisms</taxon>
        <taxon>Kipferlia</taxon>
    </lineage>
</organism>
<feature type="domain" description="Macro" evidence="2">
    <location>
        <begin position="144"/>
        <end position="320"/>
    </location>
</feature>
<dbReference type="InterPro" id="IPR002589">
    <property type="entry name" value="Macro_dom"/>
</dbReference>
<evidence type="ECO:0000256" key="1">
    <source>
        <dbReference type="SAM" id="MobiDB-lite"/>
    </source>
</evidence>
<feature type="non-terminal residue" evidence="3">
    <location>
        <position position="1"/>
    </location>
</feature>
<feature type="compositionally biased region" description="Basic and acidic residues" evidence="1">
    <location>
        <begin position="44"/>
        <end position="63"/>
    </location>
</feature>
<dbReference type="InterPro" id="IPR043472">
    <property type="entry name" value="Macro_dom-like"/>
</dbReference>
<dbReference type="OrthoDB" id="6133115at2759"/>
<feature type="region of interest" description="Disordered" evidence="1">
    <location>
        <begin position="22"/>
        <end position="117"/>
    </location>
</feature>
<feature type="compositionally biased region" description="Acidic residues" evidence="1">
    <location>
        <begin position="64"/>
        <end position="104"/>
    </location>
</feature>
<dbReference type="AlphaFoldDB" id="A0A9K3D1L5"/>
<dbReference type="PANTHER" id="PTHR11106:SF27">
    <property type="entry name" value="MACRO DOMAIN-CONTAINING PROTEIN"/>
    <property type="match status" value="1"/>
</dbReference>
<keyword evidence="4" id="KW-1185">Reference proteome</keyword>
<dbReference type="SMART" id="SM00506">
    <property type="entry name" value="A1pp"/>
    <property type="match status" value="1"/>
</dbReference>
<dbReference type="SUPFAM" id="SSF52949">
    <property type="entry name" value="Macro domain-like"/>
    <property type="match status" value="1"/>
</dbReference>
<dbReference type="Proteomes" id="UP000265618">
    <property type="component" value="Unassembled WGS sequence"/>
</dbReference>
<protein>
    <recommendedName>
        <fullName evidence="2">Macro domain-containing protein</fullName>
    </recommendedName>
</protein>
<evidence type="ECO:0000313" key="3">
    <source>
        <dbReference type="EMBL" id="GIQ87047.1"/>
    </source>
</evidence>
<proteinExistence type="predicted"/>
<dbReference type="EMBL" id="BDIP01002939">
    <property type="protein sequence ID" value="GIQ87047.1"/>
    <property type="molecule type" value="Genomic_DNA"/>
</dbReference>
<evidence type="ECO:0000313" key="4">
    <source>
        <dbReference type="Proteomes" id="UP000265618"/>
    </source>
</evidence>
<name>A0A9K3D1L5_9EUKA</name>